<dbReference type="EMBL" id="CP011209">
    <property type="protein sequence ID" value="AKM78137.1"/>
    <property type="molecule type" value="Genomic_DNA"/>
</dbReference>
<reference evidence="1 2" key="1">
    <citation type="journal article" date="2015" name="Nature">
        <title>rRNA introns, odd ribosomes, and small enigmatic genomes across a large radiation of phyla.</title>
        <authorList>
            <person name="Brown C.T."/>
            <person name="Hug L.A."/>
            <person name="Thomas B.C."/>
            <person name="Sharon I."/>
            <person name="Castelle C.J."/>
            <person name="Singh A."/>
            <person name="Wilkins M.J."/>
            <person name="Williams K.H."/>
            <person name="Banfield J.F."/>
        </authorList>
    </citation>
    <scope>NUCLEOTIDE SEQUENCE [LARGE SCALE GENOMIC DNA]</scope>
</reference>
<dbReference type="STRING" id="1619007.UX70_C0001G0414"/>
<gene>
    <name evidence="1" type="ORF">UX70_C0001G0414</name>
</gene>
<dbReference type="Proteomes" id="UP000035656">
    <property type="component" value="Chromosome"/>
</dbReference>
<sequence length="93" mass="11000">MGSHCGKKRKPLTKTQALKIHAKGRASTRYHFVLTREDIRTLVRMIQDGKGRFIEKQSNRVTRWSVEYCDITWNLVYDKIRHTLITCLPLKKE</sequence>
<proteinExistence type="predicted"/>
<organism evidence="1 2">
    <name type="scientific">Candidatus Wolfebacteria bacterium GW2011_GWB1_47_1</name>
    <dbReference type="NCBI Taxonomy" id="1619007"/>
    <lineage>
        <taxon>Bacteria</taxon>
        <taxon>Candidatus Wolfeibacteriota</taxon>
    </lineage>
</organism>
<dbReference type="AlphaFoldDB" id="A0A0G4ATS6"/>
<accession>A0A0G4ATS6</accession>
<name>A0A0G4ATS6_9BACT</name>
<evidence type="ECO:0000313" key="2">
    <source>
        <dbReference type="Proteomes" id="UP000035656"/>
    </source>
</evidence>
<dbReference type="KEGG" id="pwo:UX70_C0001G0414"/>
<protein>
    <submittedName>
        <fullName evidence="1">Uncharacterized protein</fullName>
    </submittedName>
</protein>
<evidence type="ECO:0000313" key="1">
    <source>
        <dbReference type="EMBL" id="AKM78137.1"/>
    </source>
</evidence>